<comment type="cofactor">
    <cofactor evidence="1">
        <name>pyridoxal 5'-phosphate</name>
        <dbReference type="ChEBI" id="CHEBI:597326"/>
    </cofactor>
</comment>
<dbReference type="Gene3D" id="3.20.20.10">
    <property type="entry name" value="Alanine racemase"/>
    <property type="match status" value="1"/>
</dbReference>
<dbReference type="Pfam" id="PF00278">
    <property type="entry name" value="Orn_DAP_Arg_deC"/>
    <property type="match status" value="1"/>
</dbReference>
<dbReference type="EMBL" id="JBIEKR010000007">
    <property type="protein sequence ID" value="MFG6273455.1"/>
    <property type="molecule type" value="Genomic_DNA"/>
</dbReference>
<dbReference type="SUPFAM" id="SSF50621">
    <property type="entry name" value="Alanine racemase C-terminal domain-like"/>
    <property type="match status" value="1"/>
</dbReference>
<comment type="caution">
    <text evidence="7">The sequence shown here is derived from an EMBL/GenBank/DDBJ whole genome shotgun (WGS) entry which is preliminary data.</text>
</comment>
<proteinExistence type="predicted"/>
<organism evidence="7 8">
    <name type="scientific">Megasphaera hexanoica</name>
    <dbReference type="NCBI Taxonomy" id="1675036"/>
    <lineage>
        <taxon>Bacteria</taxon>
        <taxon>Bacillati</taxon>
        <taxon>Bacillota</taxon>
        <taxon>Negativicutes</taxon>
        <taxon>Veillonellales</taxon>
        <taxon>Veillonellaceae</taxon>
        <taxon>Megasphaera</taxon>
    </lineage>
</organism>
<keyword evidence="4" id="KW-0745">Spermidine biosynthesis</keyword>
<sequence length="401" mass="44677">MGDTMYTPPFRYLEGGTPEDWFGRLPTPCYILEERALRHNGEILAGLAERTGCRVLLAQKAFSNYDLYPVLEPYLAGTEASGLYEARLGAEKMPGKEVHVFSAAYRDDQFVELLHYADHIVFNSPSQLMRFGRQAKVAGRSIGLRINPEWSTQDGHDIYDPCAPGSRLGTTREQWNALMTDEGKALLDGLHFHTLCEQDADDLATTLKAVETTFGDILPQMKWLNMGGGHHITRPGYQINLLEDCIRTAQKKWNVQVYLEPGEACALHAGYLATRVLDVLTNGNTKIAIVDTSAACHMPDVLEMPYRPPLFGSGEAGARPYTYRLGGPTCLSGDVIGDYSFDKPLEAGDLLLFGDMAIYTTCKTNTFNGMPLPDLYVRHETGTIEELCHFGYDDFHYRLGK</sequence>
<evidence type="ECO:0000313" key="8">
    <source>
        <dbReference type="Proteomes" id="UP001605989"/>
    </source>
</evidence>
<dbReference type="SUPFAM" id="SSF51419">
    <property type="entry name" value="PLP-binding barrel"/>
    <property type="match status" value="1"/>
</dbReference>
<dbReference type="Gene3D" id="2.40.37.10">
    <property type="entry name" value="Lyase, Ornithine Decarboxylase, Chain A, domain 1"/>
    <property type="match status" value="1"/>
</dbReference>
<dbReference type="CDD" id="cd06829">
    <property type="entry name" value="PLPDE_III_CANSDC"/>
    <property type="match status" value="1"/>
</dbReference>
<keyword evidence="2" id="KW-0210">Decarboxylase</keyword>
<dbReference type="PIRSF" id="PIRSF038941">
    <property type="entry name" value="NspC"/>
    <property type="match status" value="1"/>
</dbReference>
<dbReference type="PANTHER" id="PTHR43727:SF1">
    <property type="entry name" value="CARBOXYNORSPERMIDINE_CARBOXYSPERMIDINE DECARBOXYLASE"/>
    <property type="match status" value="1"/>
</dbReference>
<feature type="domain" description="Orn/DAP/Arg decarboxylase 2 C-terminal" evidence="6">
    <location>
        <begin position="178"/>
        <end position="356"/>
    </location>
</feature>
<evidence type="ECO:0000256" key="5">
    <source>
        <dbReference type="ARBA" id="ARBA00023239"/>
    </source>
</evidence>
<gene>
    <name evidence="7" type="ORF">ACGTZG_09670</name>
</gene>
<protein>
    <submittedName>
        <fullName evidence="7">Carboxynorspermidine decarboxylase</fullName>
    </submittedName>
</protein>
<name>A0ABW7DQ00_9FIRM</name>
<evidence type="ECO:0000313" key="7">
    <source>
        <dbReference type="EMBL" id="MFG6273455.1"/>
    </source>
</evidence>
<dbReference type="InterPro" id="IPR029066">
    <property type="entry name" value="PLP-binding_barrel"/>
</dbReference>
<dbReference type="RefSeq" id="WP_257536656.1">
    <property type="nucleotide sequence ID" value="NZ_CP011940.1"/>
</dbReference>
<accession>A0ABW7DQ00</accession>
<evidence type="ECO:0000256" key="2">
    <source>
        <dbReference type="ARBA" id="ARBA00022793"/>
    </source>
</evidence>
<dbReference type="Proteomes" id="UP001605989">
    <property type="component" value="Unassembled WGS sequence"/>
</dbReference>
<keyword evidence="8" id="KW-1185">Reference proteome</keyword>
<reference evidence="7 8" key="1">
    <citation type="submission" date="2024-10" db="EMBL/GenBank/DDBJ databases">
        <authorList>
            <person name="Sang B.-I."/>
            <person name="Prabhaharan D."/>
        </authorList>
    </citation>
    <scope>NUCLEOTIDE SEQUENCE [LARGE SCALE GENOMIC DNA]</scope>
    <source>
        <strain evidence="7 8">MH</strain>
    </source>
</reference>
<evidence type="ECO:0000256" key="1">
    <source>
        <dbReference type="ARBA" id="ARBA00001933"/>
    </source>
</evidence>
<keyword evidence="5" id="KW-0456">Lyase</keyword>
<dbReference type="PANTHER" id="PTHR43727">
    <property type="entry name" value="DIAMINOPIMELATE DECARBOXYLASE"/>
    <property type="match status" value="1"/>
</dbReference>
<dbReference type="InterPro" id="IPR005730">
    <property type="entry name" value="Nsp_de-COase"/>
</dbReference>
<evidence type="ECO:0000259" key="6">
    <source>
        <dbReference type="Pfam" id="PF00278"/>
    </source>
</evidence>
<dbReference type="InterPro" id="IPR022643">
    <property type="entry name" value="De-COase2_C"/>
</dbReference>
<keyword evidence="3" id="KW-0663">Pyridoxal phosphate</keyword>
<dbReference type="InterPro" id="IPR009006">
    <property type="entry name" value="Ala_racemase/Decarboxylase_C"/>
</dbReference>
<evidence type="ECO:0000256" key="4">
    <source>
        <dbReference type="ARBA" id="ARBA00023066"/>
    </source>
</evidence>
<evidence type="ECO:0000256" key="3">
    <source>
        <dbReference type="ARBA" id="ARBA00022898"/>
    </source>
</evidence>